<dbReference type="VEuPathDB" id="FungiDB:BCV72DRAFT_181257"/>
<sequence>MSTIFLYGDGHGNVIDENGGPEPMGYIADQNEFIVETTATHTEYLGNTVPNES</sequence>
<dbReference type="OrthoDB" id="2209168at2759"/>
<gene>
    <name evidence="1" type="ORF">BCV72DRAFT_181257</name>
</gene>
<feature type="non-terminal residue" evidence="1">
    <location>
        <position position="53"/>
    </location>
</feature>
<name>A0A1X0QV99_RHIZD</name>
<dbReference type="Proteomes" id="UP000242414">
    <property type="component" value="Unassembled WGS sequence"/>
</dbReference>
<organism evidence="1">
    <name type="scientific">Rhizopus microsporus var. microsporus</name>
    <dbReference type="NCBI Taxonomy" id="86635"/>
    <lineage>
        <taxon>Eukaryota</taxon>
        <taxon>Fungi</taxon>
        <taxon>Fungi incertae sedis</taxon>
        <taxon>Mucoromycota</taxon>
        <taxon>Mucoromycotina</taxon>
        <taxon>Mucoromycetes</taxon>
        <taxon>Mucorales</taxon>
        <taxon>Mucorineae</taxon>
        <taxon>Rhizopodaceae</taxon>
        <taxon>Rhizopus</taxon>
    </lineage>
</organism>
<dbReference type="EMBL" id="KV921995">
    <property type="protein sequence ID" value="ORE03661.1"/>
    <property type="molecule type" value="Genomic_DNA"/>
</dbReference>
<reference evidence="1" key="1">
    <citation type="journal article" date="2016" name="Proc. Natl. Acad. Sci. U.S.A.">
        <title>Lipid metabolic changes in an early divergent fungus govern the establishment of a mutualistic symbiosis with endobacteria.</title>
        <authorList>
            <person name="Lastovetsky O.A."/>
            <person name="Gaspar M.L."/>
            <person name="Mondo S.J."/>
            <person name="LaButti K.M."/>
            <person name="Sandor L."/>
            <person name="Grigoriev I.V."/>
            <person name="Henry S.A."/>
            <person name="Pawlowska T.E."/>
        </authorList>
    </citation>
    <scope>NUCLEOTIDE SEQUENCE [LARGE SCALE GENOMIC DNA]</scope>
    <source>
        <strain evidence="1">ATCC 52814</strain>
    </source>
</reference>
<accession>A0A1X0QV99</accession>
<protein>
    <submittedName>
        <fullName evidence="1">Uncharacterized protein</fullName>
    </submittedName>
</protein>
<proteinExistence type="predicted"/>
<dbReference type="AlphaFoldDB" id="A0A1X0QV99"/>
<evidence type="ECO:0000313" key="1">
    <source>
        <dbReference type="EMBL" id="ORE03661.1"/>
    </source>
</evidence>